<feature type="transmembrane region" description="Helical" evidence="1">
    <location>
        <begin position="57"/>
        <end position="79"/>
    </location>
</feature>
<reference evidence="2 3" key="1">
    <citation type="submission" date="2024-08" db="EMBL/GenBank/DDBJ databases">
        <title>Two novel Cytobacillus novel species.</title>
        <authorList>
            <person name="Liu G."/>
        </authorList>
    </citation>
    <scope>NUCLEOTIDE SEQUENCE [LARGE SCALE GENOMIC DNA]</scope>
    <source>
        <strain evidence="2 3">FJAT-53684</strain>
    </source>
</reference>
<keyword evidence="1" id="KW-1133">Transmembrane helix</keyword>
<dbReference type="RefSeq" id="WP_389223016.1">
    <property type="nucleotide sequence ID" value="NZ_JBIACJ010000016.1"/>
</dbReference>
<feature type="transmembrane region" description="Helical" evidence="1">
    <location>
        <begin position="160"/>
        <end position="188"/>
    </location>
</feature>
<accession>A0ABW6K2V5</accession>
<evidence type="ECO:0000313" key="2">
    <source>
        <dbReference type="EMBL" id="MFE8698518.1"/>
    </source>
</evidence>
<dbReference type="Proteomes" id="UP001601058">
    <property type="component" value="Unassembled WGS sequence"/>
</dbReference>
<keyword evidence="1" id="KW-0812">Transmembrane</keyword>
<dbReference type="EMBL" id="JBIACJ010000016">
    <property type="protein sequence ID" value="MFE8698518.1"/>
    <property type="molecule type" value="Genomic_DNA"/>
</dbReference>
<keyword evidence="3" id="KW-1185">Reference proteome</keyword>
<evidence type="ECO:0000313" key="3">
    <source>
        <dbReference type="Proteomes" id="UP001601058"/>
    </source>
</evidence>
<feature type="transmembrane region" description="Helical" evidence="1">
    <location>
        <begin position="117"/>
        <end position="140"/>
    </location>
</feature>
<gene>
    <name evidence="2" type="ORF">ACFYKT_19665</name>
</gene>
<sequence>MLASIKDAFKLYKGNFLYVLLIGITVILPIQMLYTILVNYVSMPFYYFQIPLWPSAFQSVFMLMAVFIMLIPLISLVIQYTRTGKVKAGKLYLDLLKNAFFIYLVSIPFSILTTVGLLLFIIPGIILLVFFMGIPFVKVIEDESFKVVLKKSISFGKENFISLCGLLLLFAAIDFIGTYLFSFLAIVFSGQMAVTNWTMMVVNMFLLPLFVFSIAKQYLDWNGEADLLHEDEYFQQLEQYR</sequence>
<organism evidence="2 3">
    <name type="scientific">Cytobacillus mangrovibacter</name>
    <dbReference type="NCBI Taxonomy" id="3299024"/>
    <lineage>
        <taxon>Bacteria</taxon>
        <taxon>Bacillati</taxon>
        <taxon>Bacillota</taxon>
        <taxon>Bacilli</taxon>
        <taxon>Bacillales</taxon>
        <taxon>Bacillaceae</taxon>
        <taxon>Cytobacillus</taxon>
    </lineage>
</organism>
<keyword evidence="1" id="KW-0472">Membrane</keyword>
<evidence type="ECO:0000256" key="1">
    <source>
        <dbReference type="SAM" id="Phobius"/>
    </source>
</evidence>
<proteinExistence type="predicted"/>
<protein>
    <recommendedName>
        <fullName evidence="4">Glycerophosphoryl diester phosphodiesterase membrane domain-containing protein</fullName>
    </recommendedName>
</protein>
<comment type="caution">
    <text evidence="2">The sequence shown here is derived from an EMBL/GenBank/DDBJ whole genome shotgun (WGS) entry which is preliminary data.</text>
</comment>
<feature type="transmembrane region" description="Helical" evidence="1">
    <location>
        <begin position="16"/>
        <end position="37"/>
    </location>
</feature>
<name>A0ABW6K2V5_9BACI</name>
<feature type="transmembrane region" description="Helical" evidence="1">
    <location>
        <begin position="91"/>
        <end position="111"/>
    </location>
</feature>
<evidence type="ECO:0008006" key="4">
    <source>
        <dbReference type="Google" id="ProtNLM"/>
    </source>
</evidence>
<feature type="transmembrane region" description="Helical" evidence="1">
    <location>
        <begin position="194"/>
        <end position="215"/>
    </location>
</feature>